<evidence type="ECO:0000313" key="1">
    <source>
        <dbReference type="EMBL" id="KTB35983.1"/>
    </source>
</evidence>
<organism evidence="1 2">
    <name type="scientific">Moniliophthora roreri</name>
    <name type="common">Frosty pod rot fungus</name>
    <name type="synonym">Monilia roreri</name>
    <dbReference type="NCBI Taxonomy" id="221103"/>
    <lineage>
        <taxon>Eukaryota</taxon>
        <taxon>Fungi</taxon>
        <taxon>Dikarya</taxon>
        <taxon>Basidiomycota</taxon>
        <taxon>Agaricomycotina</taxon>
        <taxon>Agaricomycetes</taxon>
        <taxon>Agaricomycetidae</taxon>
        <taxon>Agaricales</taxon>
        <taxon>Marasmiineae</taxon>
        <taxon>Marasmiaceae</taxon>
        <taxon>Moniliophthora</taxon>
    </lineage>
</organism>
<sequence>MFKHQGSSTVLAIPQQVCLHRFSEAQRQVEGGEVIKC</sequence>
<dbReference type="AlphaFoldDB" id="A0A0W0FI41"/>
<reference evidence="1 2" key="1">
    <citation type="submission" date="2015-12" db="EMBL/GenBank/DDBJ databases">
        <title>Draft genome sequence of Moniliophthora roreri, the causal agent of frosty pod rot of cacao.</title>
        <authorList>
            <person name="Aime M.C."/>
            <person name="Diaz-Valderrama J.R."/>
            <person name="Kijpornyongpan T."/>
            <person name="Phillips-Mora W."/>
        </authorList>
    </citation>
    <scope>NUCLEOTIDE SEQUENCE [LARGE SCALE GENOMIC DNA]</scope>
    <source>
        <strain evidence="1 2">MCA 2952</strain>
    </source>
</reference>
<dbReference type="EMBL" id="LATX01001942">
    <property type="protein sequence ID" value="KTB35983.1"/>
    <property type="molecule type" value="Genomic_DNA"/>
</dbReference>
<evidence type="ECO:0000313" key="2">
    <source>
        <dbReference type="Proteomes" id="UP000054988"/>
    </source>
</evidence>
<gene>
    <name evidence="1" type="ORF">WG66_11442</name>
</gene>
<accession>A0A0W0FI41</accession>
<dbReference type="Proteomes" id="UP000054988">
    <property type="component" value="Unassembled WGS sequence"/>
</dbReference>
<comment type="caution">
    <text evidence="1">The sequence shown here is derived from an EMBL/GenBank/DDBJ whole genome shotgun (WGS) entry which is preliminary data.</text>
</comment>
<name>A0A0W0FI41_MONRR</name>
<proteinExistence type="predicted"/>
<protein>
    <submittedName>
        <fullName evidence="1">Uncharacterized protein</fullName>
    </submittedName>
</protein>